<reference evidence="2" key="2">
    <citation type="submission" date="2025-09" db="UniProtKB">
        <authorList>
            <consortium name="Ensembl"/>
        </authorList>
    </citation>
    <scope>IDENTIFICATION</scope>
</reference>
<evidence type="ECO:0000313" key="2">
    <source>
        <dbReference type="Ensembl" id="ENSLLTP00000002344.1"/>
    </source>
</evidence>
<protein>
    <recommendedName>
        <fullName evidence="1">RING/Ubox-like zinc-binding domain-containing protein</fullName>
    </recommendedName>
</protein>
<name>A0A8C5RHG7_LATLA</name>
<feature type="domain" description="RING/Ubox-like zinc-binding" evidence="1">
    <location>
        <begin position="47"/>
        <end position="93"/>
    </location>
</feature>
<dbReference type="GeneTree" id="ENSGT00960000190306"/>
<dbReference type="Proteomes" id="UP000694406">
    <property type="component" value="Unplaced"/>
</dbReference>
<sequence length="120" mass="13843">MWAFVNKSSQWHCVIFPQVPQLRSIAMEVELILELSLQSIVLNVICVNPVLVFPCIHHHVICLDCFHLYCVTMLNNRQFVHDPIFGYSLPCVGKFLCLDVEGSVNYFHNTLFDLMQYTGP</sequence>
<evidence type="ECO:0000259" key="1">
    <source>
        <dbReference type="Pfam" id="PF17978"/>
    </source>
</evidence>
<organism evidence="2 3">
    <name type="scientific">Laticauda laticaudata</name>
    <name type="common">Blue-ringed sea krait</name>
    <name type="synonym">Blue-lipped sea krait</name>
    <dbReference type="NCBI Taxonomy" id="8630"/>
    <lineage>
        <taxon>Eukaryota</taxon>
        <taxon>Metazoa</taxon>
        <taxon>Chordata</taxon>
        <taxon>Craniata</taxon>
        <taxon>Vertebrata</taxon>
        <taxon>Euteleostomi</taxon>
        <taxon>Lepidosauria</taxon>
        <taxon>Squamata</taxon>
        <taxon>Bifurcata</taxon>
        <taxon>Unidentata</taxon>
        <taxon>Episquamata</taxon>
        <taxon>Toxicofera</taxon>
        <taxon>Serpentes</taxon>
        <taxon>Colubroidea</taxon>
        <taxon>Elapidae</taxon>
        <taxon>Laticaudinae</taxon>
        <taxon>Laticauda</taxon>
    </lineage>
</organism>
<dbReference type="Pfam" id="PF17978">
    <property type="entry name" value="zf-RING_14"/>
    <property type="match status" value="1"/>
</dbReference>
<dbReference type="AlphaFoldDB" id="A0A8C5RHG7"/>
<proteinExistence type="predicted"/>
<dbReference type="Ensembl" id="ENSLLTT00000002441.1">
    <property type="protein sequence ID" value="ENSLLTP00000002344.1"/>
    <property type="gene ID" value="ENSLLTG00000001806.1"/>
</dbReference>
<accession>A0A8C5RHG7</accession>
<evidence type="ECO:0000313" key="3">
    <source>
        <dbReference type="Proteomes" id="UP000694406"/>
    </source>
</evidence>
<reference evidence="2" key="1">
    <citation type="submission" date="2025-08" db="UniProtKB">
        <authorList>
            <consortium name="Ensembl"/>
        </authorList>
    </citation>
    <scope>IDENTIFICATION</scope>
</reference>
<keyword evidence="3" id="KW-1185">Reference proteome</keyword>
<dbReference type="InterPro" id="IPR041170">
    <property type="entry name" value="Znf-RING_14"/>
</dbReference>